<evidence type="ECO:0000259" key="4">
    <source>
        <dbReference type="Pfam" id="PF09084"/>
    </source>
</evidence>
<comment type="subcellular location">
    <subcellularLocation>
        <location evidence="1">Periplasm</location>
    </subcellularLocation>
</comment>
<organism evidence="5 6">
    <name type="scientific">Anabaena catenula FACHB-362</name>
    <dbReference type="NCBI Taxonomy" id="2692877"/>
    <lineage>
        <taxon>Bacteria</taxon>
        <taxon>Bacillati</taxon>
        <taxon>Cyanobacteriota</taxon>
        <taxon>Cyanophyceae</taxon>
        <taxon>Nostocales</taxon>
        <taxon>Nostocaceae</taxon>
        <taxon>Anabaena</taxon>
    </lineage>
</organism>
<dbReference type="PANTHER" id="PTHR30024:SF47">
    <property type="entry name" value="TAURINE-BINDING PERIPLASMIC PROTEIN"/>
    <property type="match status" value="1"/>
</dbReference>
<dbReference type="Gene3D" id="3.40.190.10">
    <property type="entry name" value="Periplasmic binding protein-like II"/>
    <property type="match status" value="2"/>
</dbReference>
<keyword evidence="3" id="KW-0732">Signal</keyword>
<dbReference type="PANTHER" id="PTHR30024">
    <property type="entry name" value="ALIPHATIC SULFONATES-BINDING PROTEIN-RELATED"/>
    <property type="match status" value="1"/>
</dbReference>
<protein>
    <submittedName>
        <fullName evidence="5">ABC transporter substrate-binding protein</fullName>
    </submittedName>
</protein>
<proteinExistence type="inferred from homology"/>
<evidence type="ECO:0000256" key="3">
    <source>
        <dbReference type="ARBA" id="ARBA00022729"/>
    </source>
</evidence>
<evidence type="ECO:0000256" key="2">
    <source>
        <dbReference type="ARBA" id="ARBA00010742"/>
    </source>
</evidence>
<comment type="similarity">
    <text evidence="2">Belongs to the bacterial solute-binding protein SsuA/TauA family.</text>
</comment>
<name>A0ABR8J3C1_9NOST</name>
<gene>
    <name evidence="5" type="ORF">H6G68_10170</name>
</gene>
<keyword evidence="6" id="KW-1185">Reference proteome</keyword>
<feature type="domain" description="SsuA/THI5-like" evidence="4">
    <location>
        <begin position="62"/>
        <end position="267"/>
    </location>
</feature>
<dbReference type="RefSeq" id="WP_190906541.1">
    <property type="nucleotide sequence ID" value="NZ_JACJTQ010000012.1"/>
</dbReference>
<evidence type="ECO:0000313" key="5">
    <source>
        <dbReference type="EMBL" id="MBD2692118.1"/>
    </source>
</evidence>
<dbReference type="EMBL" id="JACJTQ010000012">
    <property type="protein sequence ID" value="MBD2692118.1"/>
    <property type="molecule type" value="Genomic_DNA"/>
</dbReference>
<sequence>MPGIFACVSALTNIFDIRQQVQKSLGVMFGVTLCLSLILHSCFLIPKTQLQPLTIGITTWPGFDIVLYAKATNIFKGRGLDVNLVRFENQQDSSRAVMRGALDAAFVALWDAVQVDAGDDKPVIVLVTNISYGADGIVAQAPIKTVKDLKGKRVGAKLGTVNHLILLEALQQHKMLPTDVQIADIANETAAQLVEKKLLDAAVIWQPLLGETAKKAQGNIIYTTQELDSLVIDTLLTRKANVQAKKTELIQFLSAWLDIMYAVQTKPAEVYEKVAELLKQSPASFASDYAGLKKGDIPMQKRMFQDQGRLQQGLEQMSQLLQSDKRAGRLPRQDLEINRELITTAIEGWKS</sequence>
<evidence type="ECO:0000313" key="6">
    <source>
        <dbReference type="Proteomes" id="UP000660381"/>
    </source>
</evidence>
<dbReference type="Proteomes" id="UP000660381">
    <property type="component" value="Unassembled WGS sequence"/>
</dbReference>
<evidence type="ECO:0000256" key="1">
    <source>
        <dbReference type="ARBA" id="ARBA00004418"/>
    </source>
</evidence>
<comment type="caution">
    <text evidence="5">The sequence shown here is derived from an EMBL/GenBank/DDBJ whole genome shotgun (WGS) entry which is preliminary data.</text>
</comment>
<dbReference type="InterPro" id="IPR015168">
    <property type="entry name" value="SsuA/THI5"/>
</dbReference>
<reference evidence="5 6" key="1">
    <citation type="journal article" date="2020" name="ISME J.">
        <title>Comparative genomics reveals insights into cyanobacterial evolution and habitat adaptation.</title>
        <authorList>
            <person name="Chen M.Y."/>
            <person name="Teng W.K."/>
            <person name="Zhao L."/>
            <person name="Hu C.X."/>
            <person name="Zhou Y.K."/>
            <person name="Han B.P."/>
            <person name="Song L.R."/>
            <person name="Shu W.S."/>
        </authorList>
    </citation>
    <scope>NUCLEOTIDE SEQUENCE [LARGE SCALE GENOMIC DNA]</scope>
    <source>
        <strain evidence="5 6">FACHB-362</strain>
    </source>
</reference>
<accession>A0ABR8J3C1</accession>
<dbReference type="Pfam" id="PF09084">
    <property type="entry name" value="NMT1"/>
    <property type="match status" value="1"/>
</dbReference>
<dbReference type="SUPFAM" id="SSF53850">
    <property type="entry name" value="Periplasmic binding protein-like II"/>
    <property type="match status" value="1"/>
</dbReference>